<evidence type="ECO:0000313" key="1">
    <source>
        <dbReference type="EMBL" id="KNZ45016.1"/>
    </source>
</evidence>
<evidence type="ECO:0008006" key="3">
    <source>
        <dbReference type="Google" id="ProtNLM"/>
    </source>
</evidence>
<dbReference type="Gene3D" id="3.20.200.10">
    <property type="entry name" value="MHCK/EF2 kinase"/>
    <property type="match status" value="1"/>
</dbReference>
<sequence length="106" mass="12166">MYPDRMGIRRFGIKSNRNFSCWADGNNTEYSIAHFITLHKCNDICKVLSIIPPKQIYDNGVDEIMSISNARKLTGIHPKWNPIQVERVPPGDHFWHLQSAIAEGFP</sequence>
<comment type="caution">
    <text evidence="1">The sequence shown here is derived from an EMBL/GenBank/DDBJ whole genome shotgun (WGS) entry which is preliminary data.</text>
</comment>
<dbReference type="EMBL" id="LAVV01014126">
    <property type="protein sequence ID" value="KNZ45016.1"/>
    <property type="molecule type" value="Genomic_DNA"/>
</dbReference>
<keyword evidence="2" id="KW-1185">Reference proteome</keyword>
<accession>A0A0L6U934</accession>
<protein>
    <recommendedName>
        <fullName evidence="3">Alpha-type protein kinase domain-containing protein</fullName>
    </recommendedName>
</protein>
<dbReference type="AlphaFoldDB" id="A0A0L6U934"/>
<proteinExistence type="predicted"/>
<gene>
    <name evidence="1" type="ORF">VP01_856g5</name>
</gene>
<name>A0A0L6U934_9BASI</name>
<dbReference type="Proteomes" id="UP000037035">
    <property type="component" value="Unassembled WGS sequence"/>
</dbReference>
<dbReference type="VEuPathDB" id="FungiDB:VP01_856g5"/>
<reference evidence="1 2" key="1">
    <citation type="submission" date="2015-08" db="EMBL/GenBank/DDBJ databases">
        <title>Next Generation Sequencing and Analysis of the Genome of Puccinia sorghi L Schw, the Causal Agent of Maize Common Rust.</title>
        <authorList>
            <person name="Rochi L."/>
            <person name="Burguener G."/>
            <person name="Darino M."/>
            <person name="Turjanski A."/>
            <person name="Kreff E."/>
            <person name="Dieguez M.J."/>
            <person name="Sacco F."/>
        </authorList>
    </citation>
    <scope>NUCLEOTIDE SEQUENCE [LARGE SCALE GENOMIC DNA]</scope>
    <source>
        <strain evidence="1 2">RO10H11247</strain>
    </source>
</reference>
<organism evidence="1 2">
    <name type="scientific">Puccinia sorghi</name>
    <dbReference type="NCBI Taxonomy" id="27349"/>
    <lineage>
        <taxon>Eukaryota</taxon>
        <taxon>Fungi</taxon>
        <taxon>Dikarya</taxon>
        <taxon>Basidiomycota</taxon>
        <taxon>Pucciniomycotina</taxon>
        <taxon>Pucciniomycetes</taxon>
        <taxon>Pucciniales</taxon>
        <taxon>Pucciniaceae</taxon>
        <taxon>Puccinia</taxon>
    </lineage>
</organism>
<evidence type="ECO:0000313" key="2">
    <source>
        <dbReference type="Proteomes" id="UP000037035"/>
    </source>
</evidence>